<organism evidence="1 2">
    <name type="scientific">Fusarium albosuccineum</name>
    <dbReference type="NCBI Taxonomy" id="1237068"/>
    <lineage>
        <taxon>Eukaryota</taxon>
        <taxon>Fungi</taxon>
        <taxon>Dikarya</taxon>
        <taxon>Ascomycota</taxon>
        <taxon>Pezizomycotina</taxon>
        <taxon>Sordariomycetes</taxon>
        <taxon>Hypocreomycetidae</taxon>
        <taxon>Hypocreales</taxon>
        <taxon>Nectriaceae</taxon>
        <taxon>Fusarium</taxon>
        <taxon>Fusarium decemcellulare species complex</taxon>
    </lineage>
</organism>
<reference evidence="1 2" key="1">
    <citation type="submission" date="2020-01" db="EMBL/GenBank/DDBJ databases">
        <title>Identification and distribution of gene clusters putatively required for synthesis of sphingolipid metabolism inhibitors in phylogenetically diverse species of the filamentous fungus Fusarium.</title>
        <authorList>
            <person name="Kim H.-S."/>
            <person name="Busman M."/>
            <person name="Brown D.W."/>
            <person name="Divon H."/>
            <person name="Uhlig S."/>
            <person name="Proctor R.H."/>
        </authorList>
    </citation>
    <scope>NUCLEOTIDE SEQUENCE [LARGE SCALE GENOMIC DNA]</scope>
    <source>
        <strain evidence="1 2">NRRL 20459</strain>
    </source>
</reference>
<evidence type="ECO:0000313" key="1">
    <source>
        <dbReference type="EMBL" id="KAF4464076.1"/>
    </source>
</evidence>
<accession>A0A8H4L880</accession>
<gene>
    <name evidence="1" type="ORF">FALBO_9107</name>
</gene>
<dbReference type="OrthoDB" id="3431997at2759"/>
<evidence type="ECO:0000313" key="2">
    <source>
        <dbReference type="Proteomes" id="UP000554235"/>
    </source>
</evidence>
<dbReference type="EMBL" id="JAADYS010001247">
    <property type="protein sequence ID" value="KAF4464076.1"/>
    <property type="molecule type" value="Genomic_DNA"/>
</dbReference>
<dbReference type="Proteomes" id="UP000554235">
    <property type="component" value="Unassembled WGS sequence"/>
</dbReference>
<keyword evidence="2" id="KW-1185">Reference proteome</keyword>
<protein>
    <submittedName>
        <fullName evidence="1">Uncharacterized protein</fullName>
    </submittedName>
</protein>
<sequence>MGHSDSKIAPAPQMSIEGARKGIPPAIRFTYQNSWTKLVCWTRVSLYLSEPDSEPSYSISFPKGWYGDVILHNGPDPESAPLAQAGRDSTWSSDYNISLPAVPDSDFGSGQEILRHPSGRKGRWWFATRVGHGPEAHVERFEWRRSHGSEVKSIGQSRWGWKLVRLGSSKQDEYSSDEEAPDERDGFTSDGKEVVAVWAGSSTFKSLSGVGELHFRGSGATGELGTLWSLMAIMSCMAIFQKAMRDAATAGATASSSASSSSAAAAAAAAS</sequence>
<proteinExistence type="predicted"/>
<name>A0A8H4L880_9HYPO</name>
<comment type="caution">
    <text evidence="1">The sequence shown here is derived from an EMBL/GenBank/DDBJ whole genome shotgun (WGS) entry which is preliminary data.</text>
</comment>
<dbReference type="AlphaFoldDB" id="A0A8H4L880"/>